<keyword evidence="13 21" id="KW-1133">Transmembrane helix</keyword>
<keyword evidence="12 20" id="KW-0067">ATP-binding</keyword>
<dbReference type="SMART" id="SM00220">
    <property type="entry name" value="S_TKc"/>
    <property type="match status" value="1"/>
</dbReference>
<keyword evidence="9" id="KW-0430">Lectin</keyword>
<sequence>QYANISTKWTNNPSCLTKKYDDGSMVRFIIDAPVQTPHFSLAFYCNGNCTSFLLGVFLHYHLHDAGDPQLIWSANRNNPVRENSTLEFTQDGDLILRDVNGTSVWSTNTTGRSVVRLEVTEMGNLVLFDANNQIIWQSFDYPTDTLVLGQTLVAGQKLIASASATTWNEGLQYLSVTSDGLFAFINSNPPLSYFEKNTSTKIGYMTFLNGSLSLYAKNPESDKPVMEILVPPVSSEFQYMKLDSDGHLKVYAWVSKWDQVADIFSDSIVDNCRYPLACGKYGICLNNQCTCPEDTYFQPVDERQPNLGCTEITPLCCEVPQNHQILSLDNISNFKVGNDSIYTDIESCKQACLKNCSCKVSFFRRHGTNSKGECYMETEVFSLINNENHVKSNTTWSVHIKVVAITLGKSPESSRTGHPKANIVKGVLVLVSVLGTVFVVLIIIIKLALLKKNKKKKAIEKYENCHNLLPGTPMRFSYEELKTATKNFCRKLGEGASGSVYEGTLINGKKVAVKWLDGYKHAEISFVAEVETIGSIHHVNLVKLIGFCTDKSHKLLVYEFMCNGSLDKCIFSGKNEIVLNWQTRRKIILDIAKGLAYLHEDCRQRILHLDIKPQNILLDDKFNAKVSDFGLSKLIDKDQRKVMTAMRGTPGYMAPEWFSFVITEKVDVYSFGIVLMEILCGKKNVDFSKPDESMHLLSLLEKNAEEDRLCDMIDSNCDDMKLHTEDVMKMMNLVVWCVQSDFCKRPSMSVVVKVLDGLMDIESNLDYKFVNNLPFVPIVCDKVGVIVSSPLLPSVLSCPR</sequence>
<keyword evidence="15" id="KW-1015">Disulfide bond</keyword>
<organism evidence="24 25">
    <name type="scientific">Aquilegia coerulea</name>
    <name type="common">Rocky mountain columbine</name>
    <dbReference type="NCBI Taxonomy" id="218851"/>
    <lineage>
        <taxon>Eukaryota</taxon>
        <taxon>Viridiplantae</taxon>
        <taxon>Streptophyta</taxon>
        <taxon>Embryophyta</taxon>
        <taxon>Tracheophyta</taxon>
        <taxon>Spermatophyta</taxon>
        <taxon>Magnoliopsida</taxon>
        <taxon>Ranunculales</taxon>
        <taxon>Ranunculaceae</taxon>
        <taxon>Thalictroideae</taxon>
        <taxon>Aquilegia</taxon>
    </lineage>
</organism>
<comment type="catalytic activity">
    <reaction evidence="18">
        <text>L-threonyl-[protein] + ATP = O-phospho-L-threonyl-[protein] + ADP + H(+)</text>
        <dbReference type="Rhea" id="RHEA:46608"/>
        <dbReference type="Rhea" id="RHEA-COMP:11060"/>
        <dbReference type="Rhea" id="RHEA-COMP:11605"/>
        <dbReference type="ChEBI" id="CHEBI:15378"/>
        <dbReference type="ChEBI" id="CHEBI:30013"/>
        <dbReference type="ChEBI" id="CHEBI:30616"/>
        <dbReference type="ChEBI" id="CHEBI:61977"/>
        <dbReference type="ChEBI" id="CHEBI:456216"/>
        <dbReference type="EC" id="2.7.11.1"/>
    </reaction>
</comment>
<keyword evidence="5" id="KW-0597">Phosphoprotein</keyword>
<dbReference type="PROSITE" id="PS00107">
    <property type="entry name" value="PROTEIN_KINASE_ATP"/>
    <property type="match status" value="1"/>
</dbReference>
<keyword evidence="4" id="KW-0245">EGF-like domain</keyword>
<evidence type="ECO:0000256" key="18">
    <source>
        <dbReference type="ARBA" id="ARBA00047899"/>
    </source>
</evidence>
<evidence type="ECO:0000256" key="16">
    <source>
        <dbReference type="ARBA" id="ARBA00023170"/>
    </source>
</evidence>
<dbReference type="InterPro" id="IPR036426">
    <property type="entry name" value="Bulb-type_lectin_dom_sf"/>
</dbReference>
<keyword evidence="7 21" id="KW-0812">Transmembrane</keyword>
<dbReference type="STRING" id="218851.A0A2G5CRW0"/>
<accession>A0A2G5CRW0</accession>
<dbReference type="PROSITE" id="PS50927">
    <property type="entry name" value="BULB_LECTIN"/>
    <property type="match status" value="1"/>
</dbReference>
<evidence type="ECO:0000256" key="13">
    <source>
        <dbReference type="ARBA" id="ARBA00022989"/>
    </source>
</evidence>
<name>A0A2G5CRW0_AQUCA</name>
<dbReference type="InterPro" id="IPR008271">
    <property type="entry name" value="Ser/Thr_kinase_AS"/>
</dbReference>
<evidence type="ECO:0000256" key="11">
    <source>
        <dbReference type="ARBA" id="ARBA00022777"/>
    </source>
</evidence>
<dbReference type="Pfam" id="PF00069">
    <property type="entry name" value="Pkinase"/>
    <property type="match status" value="1"/>
</dbReference>
<dbReference type="FunFam" id="2.90.10.30:FF:000003">
    <property type="entry name" value="Os04g0303100 protein"/>
    <property type="match status" value="1"/>
</dbReference>
<dbReference type="GO" id="GO:0005524">
    <property type="term" value="F:ATP binding"/>
    <property type="evidence" value="ECO:0007669"/>
    <property type="project" value="UniProtKB-UniRule"/>
</dbReference>
<dbReference type="InterPro" id="IPR000719">
    <property type="entry name" value="Prot_kinase_dom"/>
</dbReference>
<evidence type="ECO:0000256" key="19">
    <source>
        <dbReference type="ARBA" id="ARBA00048679"/>
    </source>
</evidence>
<dbReference type="GO" id="GO:0016020">
    <property type="term" value="C:membrane"/>
    <property type="evidence" value="ECO:0007669"/>
    <property type="project" value="UniProtKB-SubCell"/>
</dbReference>
<evidence type="ECO:0000313" key="24">
    <source>
        <dbReference type="EMBL" id="PIA33920.1"/>
    </source>
</evidence>
<evidence type="ECO:0000256" key="6">
    <source>
        <dbReference type="ARBA" id="ARBA00022679"/>
    </source>
</evidence>
<keyword evidence="11" id="KW-0418">Kinase</keyword>
<evidence type="ECO:0000256" key="17">
    <source>
        <dbReference type="ARBA" id="ARBA00023180"/>
    </source>
</evidence>
<dbReference type="OrthoDB" id="1918682at2759"/>
<feature type="binding site" evidence="20">
    <location>
        <position position="514"/>
    </location>
    <ligand>
        <name>ATP</name>
        <dbReference type="ChEBI" id="CHEBI:30616"/>
    </ligand>
</feature>
<evidence type="ECO:0000256" key="14">
    <source>
        <dbReference type="ARBA" id="ARBA00023136"/>
    </source>
</evidence>
<keyword evidence="16" id="KW-0675">Receptor</keyword>
<feature type="domain" description="Protein kinase" evidence="22">
    <location>
        <begin position="486"/>
        <end position="759"/>
    </location>
</feature>
<keyword evidence="8" id="KW-0732">Signal</keyword>
<dbReference type="PANTHER" id="PTHR47976">
    <property type="entry name" value="G-TYPE LECTIN S-RECEPTOR-LIKE SERINE/THREONINE-PROTEIN KINASE SD2-5"/>
    <property type="match status" value="1"/>
</dbReference>
<dbReference type="PROSITE" id="PS50011">
    <property type="entry name" value="PROTEIN_KINASE_DOM"/>
    <property type="match status" value="1"/>
</dbReference>
<dbReference type="EMBL" id="KZ305056">
    <property type="protein sequence ID" value="PIA33920.1"/>
    <property type="molecule type" value="Genomic_DNA"/>
</dbReference>
<dbReference type="FunFam" id="1.10.510.10:FF:000248">
    <property type="entry name" value="S-receptor-like kinase 5"/>
    <property type="match status" value="1"/>
</dbReference>
<protein>
    <recommendedName>
        <fullName evidence="2">non-specific serine/threonine protein kinase</fullName>
        <ecNumber evidence="2">2.7.11.1</ecNumber>
    </recommendedName>
</protein>
<evidence type="ECO:0000256" key="12">
    <source>
        <dbReference type="ARBA" id="ARBA00022840"/>
    </source>
</evidence>
<dbReference type="InParanoid" id="A0A2G5CRW0"/>
<evidence type="ECO:0000256" key="15">
    <source>
        <dbReference type="ARBA" id="ARBA00023157"/>
    </source>
</evidence>
<dbReference type="Gene3D" id="1.10.510.10">
    <property type="entry name" value="Transferase(Phosphotransferase) domain 1"/>
    <property type="match status" value="1"/>
</dbReference>
<evidence type="ECO:0000256" key="3">
    <source>
        <dbReference type="ARBA" id="ARBA00022527"/>
    </source>
</evidence>
<keyword evidence="3" id="KW-0723">Serine/threonine-protein kinase</keyword>
<dbReference type="AlphaFoldDB" id="A0A2G5CRW0"/>
<keyword evidence="17" id="KW-0325">Glycoprotein</keyword>
<keyword evidence="10 20" id="KW-0547">Nucleotide-binding</keyword>
<evidence type="ECO:0000259" key="22">
    <source>
        <dbReference type="PROSITE" id="PS50011"/>
    </source>
</evidence>
<dbReference type="Proteomes" id="UP000230069">
    <property type="component" value="Unassembled WGS sequence"/>
</dbReference>
<evidence type="ECO:0000256" key="1">
    <source>
        <dbReference type="ARBA" id="ARBA00004479"/>
    </source>
</evidence>
<keyword evidence="25" id="KW-1185">Reference proteome</keyword>
<feature type="domain" description="Bulb-type lectin" evidence="23">
    <location>
        <begin position="17"/>
        <end position="140"/>
    </location>
</feature>
<evidence type="ECO:0000256" key="9">
    <source>
        <dbReference type="ARBA" id="ARBA00022734"/>
    </source>
</evidence>
<dbReference type="Gene3D" id="2.90.10.30">
    <property type="match status" value="1"/>
</dbReference>
<dbReference type="InterPro" id="IPR001480">
    <property type="entry name" value="Bulb-type_lectin_dom"/>
</dbReference>
<dbReference type="InterPro" id="IPR024171">
    <property type="entry name" value="SRK-like_kinase"/>
</dbReference>
<evidence type="ECO:0000256" key="7">
    <source>
        <dbReference type="ARBA" id="ARBA00022692"/>
    </source>
</evidence>
<dbReference type="InterPro" id="IPR011009">
    <property type="entry name" value="Kinase-like_dom_sf"/>
</dbReference>
<dbReference type="GO" id="GO:0004674">
    <property type="term" value="F:protein serine/threonine kinase activity"/>
    <property type="evidence" value="ECO:0007669"/>
    <property type="project" value="UniProtKB-KW"/>
</dbReference>
<evidence type="ECO:0000256" key="8">
    <source>
        <dbReference type="ARBA" id="ARBA00022729"/>
    </source>
</evidence>
<evidence type="ECO:0000256" key="20">
    <source>
        <dbReference type="PROSITE-ProRule" id="PRU10141"/>
    </source>
</evidence>
<dbReference type="PROSITE" id="PS00108">
    <property type="entry name" value="PROTEIN_KINASE_ST"/>
    <property type="match status" value="1"/>
</dbReference>
<dbReference type="FunFam" id="3.30.200.20:FF:000178">
    <property type="entry name" value="serine/threonine-protein kinase PBS1-like"/>
    <property type="match status" value="1"/>
</dbReference>
<evidence type="ECO:0000313" key="25">
    <source>
        <dbReference type="Proteomes" id="UP000230069"/>
    </source>
</evidence>
<evidence type="ECO:0000256" key="5">
    <source>
        <dbReference type="ARBA" id="ARBA00022553"/>
    </source>
</evidence>
<dbReference type="PIRSF" id="PIRSF000641">
    <property type="entry name" value="SRK"/>
    <property type="match status" value="1"/>
</dbReference>
<reference evidence="24 25" key="1">
    <citation type="submission" date="2017-09" db="EMBL/GenBank/DDBJ databases">
        <title>WGS assembly of Aquilegia coerulea Goldsmith.</title>
        <authorList>
            <person name="Hodges S."/>
            <person name="Kramer E."/>
            <person name="Nordborg M."/>
            <person name="Tomkins J."/>
            <person name="Borevitz J."/>
            <person name="Derieg N."/>
            <person name="Yan J."/>
            <person name="Mihaltcheva S."/>
            <person name="Hayes R.D."/>
            <person name="Rokhsar D."/>
        </authorList>
    </citation>
    <scope>NUCLEOTIDE SEQUENCE [LARGE SCALE GENOMIC DNA]</scope>
    <source>
        <strain evidence="25">cv. Goldsmith</strain>
    </source>
</reference>
<dbReference type="InterPro" id="IPR017441">
    <property type="entry name" value="Protein_kinase_ATP_BS"/>
</dbReference>
<dbReference type="PANTHER" id="PTHR47976:SF30">
    <property type="entry name" value="RECEPTOR-LIKE SERINE_THREONINE-PROTEIN KINASE"/>
    <property type="match status" value="1"/>
</dbReference>
<comment type="catalytic activity">
    <reaction evidence="19">
        <text>L-seryl-[protein] + ATP = O-phospho-L-seryl-[protein] + ADP + H(+)</text>
        <dbReference type="Rhea" id="RHEA:17989"/>
        <dbReference type="Rhea" id="RHEA-COMP:9863"/>
        <dbReference type="Rhea" id="RHEA-COMP:11604"/>
        <dbReference type="ChEBI" id="CHEBI:15378"/>
        <dbReference type="ChEBI" id="CHEBI:29999"/>
        <dbReference type="ChEBI" id="CHEBI:30616"/>
        <dbReference type="ChEBI" id="CHEBI:83421"/>
        <dbReference type="ChEBI" id="CHEBI:456216"/>
        <dbReference type="EC" id="2.7.11.1"/>
    </reaction>
</comment>
<dbReference type="SMART" id="SM00108">
    <property type="entry name" value="B_lectin"/>
    <property type="match status" value="1"/>
</dbReference>
<dbReference type="InterPro" id="IPR051343">
    <property type="entry name" value="G-type_lectin_kinases/EP1-like"/>
</dbReference>
<proteinExistence type="predicted"/>
<dbReference type="Gene3D" id="3.30.200.20">
    <property type="entry name" value="Phosphorylase Kinase, domain 1"/>
    <property type="match status" value="1"/>
</dbReference>
<feature type="non-terminal residue" evidence="24">
    <location>
        <position position="1"/>
    </location>
</feature>
<dbReference type="SUPFAM" id="SSF56112">
    <property type="entry name" value="Protein kinase-like (PK-like)"/>
    <property type="match status" value="1"/>
</dbReference>
<keyword evidence="14 21" id="KW-0472">Membrane</keyword>
<evidence type="ECO:0000256" key="10">
    <source>
        <dbReference type="ARBA" id="ARBA00022741"/>
    </source>
</evidence>
<evidence type="ECO:0000256" key="21">
    <source>
        <dbReference type="SAM" id="Phobius"/>
    </source>
</evidence>
<dbReference type="EC" id="2.7.11.1" evidence="2"/>
<dbReference type="GO" id="GO:0030246">
    <property type="term" value="F:carbohydrate binding"/>
    <property type="evidence" value="ECO:0007669"/>
    <property type="project" value="UniProtKB-KW"/>
</dbReference>
<dbReference type="SUPFAM" id="SSF51110">
    <property type="entry name" value="alpha-D-mannose-specific plant lectins"/>
    <property type="match status" value="1"/>
</dbReference>
<dbReference type="CDD" id="cd00028">
    <property type="entry name" value="B_lectin"/>
    <property type="match status" value="1"/>
</dbReference>
<dbReference type="Pfam" id="PF01453">
    <property type="entry name" value="B_lectin"/>
    <property type="match status" value="1"/>
</dbReference>
<comment type="subcellular location">
    <subcellularLocation>
        <location evidence="1">Membrane</location>
        <topology evidence="1">Single-pass type I membrane protein</topology>
    </subcellularLocation>
</comment>
<evidence type="ECO:0000259" key="23">
    <source>
        <dbReference type="PROSITE" id="PS50927"/>
    </source>
</evidence>
<evidence type="ECO:0000256" key="2">
    <source>
        <dbReference type="ARBA" id="ARBA00012513"/>
    </source>
</evidence>
<keyword evidence="6" id="KW-0808">Transferase</keyword>
<evidence type="ECO:0000256" key="4">
    <source>
        <dbReference type="ARBA" id="ARBA00022536"/>
    </source>
</evidence>
<feature type="transmembrane region" description="Helical" evidence="21">
    <location>
        <begin position="427"/>
        <end position="449"/>
    </location>
</feature>
<gene>
    <name evidence="24" type="ORF">AQUCO_03900045v1</name>
</gene>